<organism evidence="1 2">
    <name type="scientific">Riccia fluitans</name>
    <dbReference type="NCBI Taxonomy" id="41844"/>
    <lineage>
        <taxon>Eukaryota</taxon>
        <taxon>Viridiplantae</taxon>
        <taxon>Streptophyta</taxon>
        <taxon>Embryophyta</taxon>
        <taxon>Marchantiophyta</taxon>
        <taxon>Marchantiopsida</taxon>
        <taxon>Marchantiidae</taxon>
        <taxon>Marchantiales</taxon>
        <taxon>Ricciaceae</taxon>
        <taxon>Riccia</taxon>
    </lineage>
</organism>
<evidence type="ECO:0000313" key="1">
    <source>
        <dbReference type="EMBL" id="KAL2643586.1"/>
    </source>
</evidence>
<sequence>MPGKRSTEALAGLEKEHASVVLIWPANEQRSEPLSRCARKSADMDANELRSWSRALLLCRSERPSALIDWEAADMAANGSRAWAAHPKLLKWLESILNNIVLGDMAASEAAISITYRSARL</sequence>
<dbReference type="EMBL" id="JBHFFA010000002">
    <property type="protein sequence ID" value="KAL2643586.1"/>
    <property type="molecule type" value="Genomic_DNA"/>
</dbReference>
<reference evidence="1 2" key="1">
    <citation type="submission" date="2024-09" db="EMBL/GenBank/DDBJ databases">
        <title>Chromosome-scale assembly of Riccia fluitans.</title>
        <authorList>
            <person name="Paukszto L."/>
            <person name="Sawicki J."/>
            <person name="Karawczyk K."/>
            <person name="Piernik-Szablinska J."/>
            <person name="Szczecinska M."/>
            <person name="Mazdziarz M."/>
        </authorList>
    </citation>
    <scope>NUCLEOTIDE SEQUENCE [LARGE SCALE GENOMIC DNA]</scope>
    <source>
        <strain evidence="1">Rf_01</strain>
        <tissue evidence="1">Aerial parts of the thallus</tissue>
    </source>
</reference>
<gene>
    <name evidence="1" type="ORF">R1flu_011173</name>
</gene>
<dbReference type="Proteomes" id="UP001605036">
    <property type="component" value="Unassembled WGS sequence"/>
</dbReference>
<evidence type="ECO:0000313" key="2">
    <source>
        <dbReference type="Proteomes" id="UP001605036"/>
    </source>
</evidence>
<keyword evidence="2" id="KW-1185">Reference proteome</keyword>
<comment type="caution">
    <text evidence="1">The sequence shown here is derived from an EMBL/GenBank/DDBJ whole genome shotgun (WGS) entry which is preliminary data.</text>
</comment>
<dbReference type="AlphaFoldDB" id="A0ABD1Z728"/>
<proteinExistence type="predicted"/>
<name>A0ABD1Z728_9MARC</name>
<protein>
    <submittedName>
        <fullName evidence="1">Uncharacterized protein</fullName>
    </submittedName>
</protein>
<accession>A0ABD1Z728</accession>